<name>A0A1U8NVI4_GOSHI</name>
<dbReference type="KEGG" id="ghi:107952194"/>
<reference evidence="1" key="1">
    <citation type="journal article" date="2020" name="Nat. Genet.">
        <title>Genomic diversifications of five Gossypium allopolyploid species and their impact on cotton improvement.</title>
        <authorList>
            <person name="Chen Z.J."/>
            <person name="Sreedasyam A."/>
            <person name="Ando A."/>
            <person name="Song Q."/>
            <person name="De Santiago L.M."/>
            <person name="Hulse-Kemp A.M."/>
            <person name="Ding M."/>
            <person name="Ye W."/>
            <person name="Kirkbride R.C."/>
            <person name="Jenkins J."/>
            <person name="Plott C."/>
            <person name="Lovell J."/>
            <person name="Lin Y.M."/>
            <person name="Vaughn R."/>
            <person name="Liu B."/>
            <person name="Simpson S."/>
            <person name="Scheffler B.E."/>
            <person name="Wen L."/>
            <person name="Saski C.A."/>
            <person name="Grover C.E."/>
            <person name="Hu G."/>
            <person name="Conover J.L."/>
            <person name="Carlson J.W."/>
            <person name="Shu S."/>
            <person name="Boston L.B."/>
            <person name="Williams M."/>
            <person name="Peterson D.G."/>
            <person name="McGee K."/>
            <person name="Jones D.C."/>
            <person name="Wendel J.F."/>
            <person name="Stelly D.M."/>
            <person name="Grimwood J."/>
            <person name="Schmutz J."/>
        </authorList>
    </citation>
    <scope>NUCLEOTIDE SEQUENCE [LARGE SCALE GENOMIC DNA]</scope>
    <source>
        <strain evidence="1">cv. TM-1</strain>
    </source>
</reference>
<evidence type="ECO:0000313" key="1">
    <source>
        <dbReference type="Proteomes" id="UP000818029"/>
    </source>
</evidence>
<evidence type="ECO:0008006" key="3">
    <source>
        <dbReference type="Google" id="ProtNLM"/>
    </source>
</evidence>
<reference evidence="2" key="2">
    <citation type="submission" date="2025-08" db="UniProtKB">
        <authorList>
            <consortium name="RefSeq"/>
        </authorList>
    </citation>
    <scope>IDENTIFICATION</scope>
</reference>
<gene>
    <name evidence="2" type="primary">LOC107952194</name>
</gene>
<protein>
    <recommendedName>
        <fullName evidence="3">Protein NYNRIN-like</fullName>
    </recommendedName>
</protein>
<dbReference type="AlphaFoldDB" id="A0A1U8NVI4"/>
<sequence length="125" mass="14913">MELEPVGKARKLDIQELEEIRNDAYENDRIYKDKTKLFPNRKIAQKHFSVEQKVFLYNSVLKLFPGKLRSRWQRPFIVIEVFTNGAVEIESEESGKRFKVNGQWLKPFYENFQAHTDKKIQLEPP</sequence>
<dbReference type="Proteomes" id="UP000818029">
    <property type="component" value="Chromosome A05"/>
</dbReference>
<dbReference type="GeneID" id="107952194"/>
<dbReference type="RefSeq" id="XP_016742962.1">
    <property type="nucleotide sequence ID" value="XM_016887473.1"/>
</dbReference>
<organism evidence="1 2">
    <name type="scientific">Gossypium hirsutum</name>
    <name type="common">Upland cotton</name>
    <name type="synonym">Gossypium mexicanum</name>
    <dbReference type="NCBI Taxonomy" id="3635"/>
    <lineage>
        <taxon>Eukaryota</taxon>
        <taxon>Viridiplantae</taxon>
        <taxon>Streptophyta</taxon>
        <taxon>Embryophyta</taxon>
        <taxon>Tracheophyta</taxon>
        <taxon>Spermatophyta</taxon>
        <taxon>Magnoliopsida</taxon>
        <taxon>eudicotyledons</taxon>
        <taxon>Gunneridae</taxon>
        <taxon>Pentapetalae</taxon>
        <taxon>rosids</taxon>
        <taxon>malvids</taxon>
        <taxon>Malvales</taxon>
        <taxon>Malvaceae</taxon>
        <taxon>Malvoideae</taxon>
        <taxon>Gossypium</taxon>
    </lineage>
</organism>
<dbReference type="PaxDb" id="3635-A0A1U8NVI4"/>
<keyword evidence="1" id="KW-1185">Reference proteome</keyword>
<accession>A0A1U8NVI4</accession>
<dbReference type="OrthoDB" id="1725265at2759"/>
<evidence type="ECO:0000313" key="2">
    <source>
        <dbReference type="RefSeq" id="XP_016742962.1"/>
    </source>
</evidence>
<proteinExistence type="predicted"/>